<dbReference type="InterPro" id="IPR053141">
    <property type="entry name" value="Mycobact_SerProt_Inhib_Rv3364c"/>
</dbReference>
<dbReference type="InterPro" id="IPR004942">
    <property type="entry name" value="Roadblock/LAMTOR2_dom"/>
</dbReference>
<sequence length="160" mass="16589">MMDSIRTHPAGLAPDSLDAPIVDLSAEVQTFNWLLGSFATKTAGVQEAVVVSSDGLLMARSSKREQADSDRLAAVVSGMASLAGGAGEWYRLGALNRVVVDIAEGYLVITSISRGSMLGVVASRAANLATVAYEMTLFGTRAGATLTPGLIAELKSAVHH</sequence>
<feature type="domain" description="Roadblock/LAMTOR2" evidence="1">
    <location>
        <begin position="32"/>
        <end position="122"/>
    </location>
</feature>
<protein>
    <submittedName>
        <fullName evidence="2">Dynein regulation protein LC7</fullName>
    </submittedName>
</protein>
<dbReference type="PANTHER" id="PTHR36222:SF1">
    <property type="entry name" value="SERINE PROTEASE INHIBITOR RV3364C"/>
    <property type="match status" value="1"/>
</dbReference>
<gene>
    <name evidence="2" type="ORF">Apa02nite_023220</name>
</gene>
<reference evidence="2 3" key="1">
    <citation type="submission" date="2021-01" db="EMBL/GenBank/DDBJ databases">
        <title>Whole genome shotgun sequence of Actinoplanes palleronii NBRC 14916.</title>
        <authorList>
            <person name="Komaki H."/>
            <person name="Tamura T."/>
        </authorList>
    </citation>
    <scope>NUCLEOTIDE SEQUENCE [LARGE SCALE GENOMIC DNA]</scope>
    <source>
        <strain evidence="2 3">NBRC 14916</strain>
    </source>
</reference>
<dbReference type="Gene3D" id="3.30.450.30">
    <property type="entry name" value="Dynein light chain 2a, cytoplasmic"/>
    <property type="match status" value="1"/>
</dbReference>
<dbReference type="RefSeq" id="WP_239164256.1">
    <property type="nucleotide sequence ID" value="NZ_BAAATY010000006.1"/>
</dbReference>
<dbReference type="PANTHER" id="PTHR36222">
    <property type="entry name" value="SERINE PROTEASE INHIBITOR RV3364C"/>
    <property type="match status" value="1"/>
</dbReference>
<dbReference type="SUPFAM" id="SSF103196">
    <property type="entry name" value="Roadblock/LC7 domain"/>
    <property type="match status" value="1"/>
</dbReference>
<dbReference type="EMBL" id="BOMS01000031">
    <property type="protein sequence ID" value="GIE66214.1"/>
    <property type="molecule type" value="Genomic_DNA"/>
</dbReference>
<accession>A0ABQ4B6A6</accession>
<keyword evidence="3" id="KW-1185">Reference proteome</keyword>
<name>A0ABQ4B6A6_9ACTN</name>
<comment type="caution">
    <text evidence="2">The sequence shown here is derived from an EMBL/GenBank/DDBJ whole genome shotgun (WGS) entry which is preliminary data.</text>
</comment>
<organism evidence="2 3">
    <name type="scientific">Actinoplanes palleronii</name>
    <dbReference type="NCBI Taxonomy" id="113570"/>
    <lineage>
        <taxon>Bacteria</taxon>
        <taxon>Bacillati</taxon>
        <taxon>Actinomycetota</taxon>
        <taxon>Actinomycetes</taxon>
        <taxon>Micromonosporales</taxon>
        <taxon>Micromonosporaceae</taxon>
        <taxon>Actinoplanes</taxon>
    </lineage>
</organism>
<dbReference type="SMART" id="SM00960">
    <property type="entry name" value="Robl_LC7"/>
    <property type="match status" value="1"/>
</dbReference>
<proteinExistence type="predicted"/>
<evidence type="ECO:0000259" key="1">
    <source>
        <dbReference type="SMART" id="SM00960"/>
    </source>
</evidence>
<dbReference type="Pfam" id="PF03259">
    <property type="entry name" value="Robl_LC7"/>
    <property type="match status" value="1"/>
</dbReference>
<evidence type="ECO:0000313" key="2">
    <source>
        <dbReference type="EMBL" id="GIE66214.1"/>
    </source>
</evidence>
<evidence type="ECO:0000313" key="3">
    <source>
        <dbReference type="Proteomes" id="UP000624709"/>
    </source>
</evidence>
<dbReference type="Proteomes" id="UP000624709">
    <property type="component" value="Unassembled WGS sequence"/>
</dbReference>